<proteinExistence type="predicted"/>
<sequence>MDEIELAACRKELEEATSGLRELCEDVAVPMQAKQFVAYFCGTGGQAAKDKEPRRRAFYAAIGRFQQAFEALHTDLAAAGYVPREVASIEKESARFAELGQAVGAAAGD</sequence>
<evidence type="ECO:0000313" key="1">
    <source>
        <dbReference type="EMBL" id="NGN82213.1"/>
    </source>
</evidence>
<reference evidence="1 2" key="1">
    <citation type="submission" date="2020-02" db="EMBL/GenBank/DDBJ databases">
        <title>Genome sequence of the type strain DSM 27180 of Arthrobacter silviterrae.</title>
        <authorList>
            <person name="Gao J."/>
            <person name="Sun J."/>
        </authorList>
    </citation>
    <scope>NUCLEOTIDE SEQUENCE [LARGE SCALE GENOMIC DNA]</scope>
    <source>
        <strain evidence="1 2">DSM 27180</strain>
    </source>
</reference>
<name>A0ABX0D5P7_9MICC</name>
<evidence type="ECO:0000313" key="2">
    <source>
        <dbReference type="Proteomes" id="UP000479226"/>
    </source>
</evidence>
<organism evidence="1 2">
    <name type="scientific">Arthrobacter silviterrae</name>
    <dbReference type="NCBI Taxonomy" id="2026658"/>
    <lineage>
        <taxon>Bacteria</taxon>
        <taxon>Bacillati</taxon>
        <taxon>Actinomycetota</taxon>
        <taxon>Actinomycetes</taxon>
        <taxon>Micrococcales</taxon>
        <taxon>Micrococcaceae</taxon>
        <taxon>Arthrobacter</taxon>
    </lineage>
</organism>
<accession>A0ABX0D5P7</accession>
<dbReference type="RefSeq" id="WP_165180311.1">
    <property type="nucleotide sequence ID" value="NZ_JAAKZI010000002.1"/>
</dbReference>
<comment type="caution">
    <text evidence="1">The sequence shown here is derived from an EMBL/GenBank/DDBJ whole genome shotgun (WGS) entry which is preliminary data.</text>
</comment>
<dbReference type="EMBL" id="JAAKZI010000002">
    <property type="protein sequence ID" value="NGN82213.1"/>
    <property type="molecule type" value="Genomic_DNA"/>
</dbReference>
<gene>
    <name evidence="1" type="ORF">G6N77_01855</name>
</gene>
<protein>
    <submittedName>
        <fullName evidence="1">Uncharacterized protein</fullName>
    </submittedName>
</protein>
<keyword evidence="2" id="KW-1185">Reference proteome</keyword>
<dbReference type="Proteomes" id="UP000479226">
    <property type="component" value="Unassembled WGS sequence"/>
</dbReference>